<organism evidence="1 2">
    <name type="scientific">Streptomyces rimosus subsp. rimosus</name>
    <dbReference type="NCBI Taxonomy" id="132474"/>
    <lineage>
        <taxon>Bacteria</taxon>
        <taxon>Bacillati</taxon>
        <taxon>Actinomycetota</taxon>
        <taxon>Actinomycetes</taxon>
        <taxon>Kitasatosporales</taxon>
        <taxon>Streptomycetaceae</taxon>
        <taxon>Streptomyces</taxon>
    </lineage>
</organism>
<dbReference type="Gene3D" id="3.20.20.150">
    <property type="entry name" value="Divalent-metal-dependent TIM barrel enzymes"/>
    <property type="match status" value="1"/>
</dbReference>
<name>A0ABY3YUX2_STRRM</name>
<protein>
    <submittedName>
        <fullName evidence="1">Uncharacterized protein</fullName>
    </submittedName>
</protein>
<dbReference type="EMBL" id="CP094298">
    <property type="protein sequence ID" value="UNZ01821.1"/>
    <property type="molecule type" value="Genomic_DNA"/>
</dbReference>
<proteinExistence type="predicted"/>
<reference evidence="1 2" key="1">
    <citation type="submission" date="2022-03" db="EMBL/GenBank/DDBJ databases">
        <title>Complete genome of Streptomyces rimosus ssp. rimosus R7 (=ATCC 10970).</title>
        <authorList>
            <person name="Beganovic S."/>
            <person name="Ruckert C."/>
            <person name="Busche T."/>
            <person name="Kalinowski J."/>
            <person name="Wittmann C."/>
        </authorList>
    </citation>
    <scope>NUCLEOTIDE SEQUENCE [LARGE SCALE GENOMIC DNA]</scope>
    <source>
        <strain evidence="1 2">R7</strain>
    </source>
</reference>
<accession>A0ABY3YUX2</accession>
<sequence>MHASADPTAYTFATNLTKVLGHAEALGLPYIGTPSVPDRYGNTIDAWKRAAAEFNAYGAAAKTRGMRF</sequence>
<gene>
    <name evidence="1" type="ORF">SRIMR7_06695</name>
</gene>
<evidence type="ECO:0000313" key="1">
    <source>
        <dbReference type="EMBL" id="UNZ01821.1"/>
    </source>
</evidence>
<keyword evidence="2" id="KW-1185">Reference proteome</keyword>
<evidence type="ECO:0000313" key="2">
    <source>
        <dbReference type="Proteomes" id="UP000829494"/>
    </source>
</evidence>
<dbReference type="Proteomes" id="UP000829494">
    <property type="component" value="Chromosome"/>
</dbReference>